<dbReference type="AlphaFoldDB" id="A0A821QG56"/>
<protein>
    <submittedName>
        <fullName evidence="1">Uncharacterized protein</fullName>
    </submittedName>
</protein>
<feature type="non-terminal residue" evidence="1">
    <location>
        <position position="71"/>
    </location>
</feature>
<comment type="caution">
    <text evidence="1">The sequence shown here is derived from an EMBL/GenBank/DDBJ whole genome shotgun (WGS) entry which is preliminary data.</text>
</comment>
<organism evidence="1 2">
    <name type="scientific">Rotaria socialis</name>
    <dbReference type="NCBI Taxonomy" id="392032"/>
    <lineage>
        <taxon>Eukaryota</taxon>
        <taxon>Metazoa</taxon>
        <taxon>Spiralia</taxon>
        <taxon>Gnathifera</taxon>
        <taxon>Rotifera</taxon>
        <taxon>Eurotatoria</taxon>
        <taxon>Bdelloidea</taxon>
        <taxon>Philodinida</taxon>
        <taxon>Philodinidae</taxon>
        <taxon>Rotaria</taxon>
    </lineage>
</organism>
<evidence type="ECO:0000313" key="2">
    <source>
        <dbReference type="Proteomes" id="UP000663873"/>
    </source>
</evidence>
<proteinExistence type="predicted"/>
<sequence>GKPMKSQAVLRLCYSAARQNSAVCTTAYQSRRWISLHEYQSKKILNDNNLNVQRFQVVDNAQDAKRAGEEL</sequence>
<dbReference type="SUPFAM" id="SSF56059">
    <property type="entry name" value="Glutathione synthetase ATP-binding domain-like"/>
    <property type="match status" value="1"/>
</dbReference>
<reference evidence="1" key="1">
    <citation type="submission" date="2021-02" db="EMBL/GenBank/DDBJ databases">
        <authorList>
            <person name="Nowell W R."/>
        </authorList>
    </citation>
    <scope>NUCLEOTIDE SEQUENCE</scope>
</reference>
<gene>
    <name evidence="1" type="ORF">UJA718_LOCUS42154</name>
</gene>
<name>A0A821QG56_9BILA</name>
<evidence type="ECO:0000313" key="1">
    <source>
        <dbReference type="EMBL" id="CAF4820770.1"/>
    </source>
</evidence>
<dbReference type="EMBL" id="CAJOBP010053103">
    <property type="protein sequence ID" value="CAF4820770.1"/>
    <property type="molecule type" value="Genomic_DNA"/>
</dbReference>
<keyword evidence="2" id="KW-1185">Reference proteome</keyword>
<accession>A0A821QG56</accession>
<dbReference type="Proteomes" id="UP000663873">
    <property type="component" value="Unassembled WGS sequence"/>
</dbReference>
<feature type="non-terminal residue" evidence="1">
    <location>
        <position position="1"/>
    </location>
</feature>